<dbReference type="EMBL" id="PKMF04000627">
    <property type="protein sequence ID" value="KAK7823602.1"/>
    <property type="molecule type" value="Genomic_DNA"/>
</dbReference>
<organism evidence="1 2">
    <name type="scientific">Quercus suber</name>
    <name type="common">Cork oak</name>
    <dbReference type="NCBI Taxonomy" id="58331"/>
    <lineage>
        <taxon>Eukaryota</taxon>
        <taxon>Viridiplantae</taxon>
        <taxon>Streptophyta</taxon>
        <taxon>Embryophyta</taxon>
        <taxon>Tracheophyta</taxon>
        <taxon>Spermatophyta</taxon>
        <taxon>Magnoliopsida</taxon>
        <taxon>eudicotyledons</taxon>
        <taxon>Gunneridae</taxon>
        <taxon>Pentapetalae</taxon>
        <taxon>rosids</taxon>
        <taxon>fabids</taxon>
        <taxon>Fagales</taxon>
        <taxon>Fagaceae</taxon>
        <taxon>Quercus</taxon>
    </lineage>
</organism>
<name>A0AAW0JAN8_QUESU</name>
<reference evidence="1 2" key="1">
    <citation type="journal article" date="2018" name="Sci. Data">
        <title>The draft genome sequence of cork oak.</title>
        <authorList>
            <person name="Ramos A.M."/>
            <person name="Usie A."/>
            <person name="Barbosa P."/>
            <person name="Barros P.M."/>
            <person name="Capote T."/>
            <person name="Chaves I."/>
            <person name="Simoes F."/>
            <person name="Abreu I."/>
            <person name="Carrasquinho I."/>
            <person name="Faro C."/>
            <person name="Guimaraes J.B."/>
            <person name="Mendonca D."/>
            <person name="Nobrega F."/>
            <person name="Rodrigues L."/>
            <person name="Saibo N.J.M."/>
            <person name="Varela M.C."/>
            <person name="Egas C."/>
            <person name="Matos J."/>
            <person name="Miguel C.M."/>
            <person name="Oliveira M.M."/>
            <person name="Ricardo C.P."/>
            <person name="Goncalves S."/>
        </authorList>
    </citation>
    <scope>NUCLEOTIDE SEQUENCE [LARGE SCALE GENOMIC DNA]</scope>
    <source>
        <strain evidence="2">cv. HL8</strain>
    </source>
</reference>
<dbReference type="AlphaFoldDB" id="A0AAW0JAN8"/>
<evidence type="ECO:0000313" key="1">
    <source>
        <dbReference type="EMBL" id="KAK7823602.1"/>
    </source>
</evidence>
<evidence type="ECO:0000313" key="2">
    <source>
        <dbReference type="Proteomes" id="UP000237347"/>
    </source>
</evidence>
<sequence>MAILSHTGVNITRLLCEDFVSANHLERYSLVCEEAKNSMAFWLERLPSRPSHGGNDHWFIEVVVRF</sequence>
<keyword evidence="2" id="KW-1185">Reference proteome</keyword>
<dbReference type="InterPro" id="IPR040273">
    <property type="entry name" value="PIP1"/>
</dbReference>
<accession>A0AAW0JAN8</accession>
<proteinExistence type="predicted"/>
<protein>
    <submittedName>
        <fullName evidence="1">Uncharacterized protein</fullName>
    </submittedName>
</protein>
<dbReference type="Proteomes" id="UP000237347">
    <property type="component" value="Unassembled WGS sequence"/>
</dbReference>
<dbReference type="PANTHER" id="PTHR37245">
    <property type="entry name" value="PAMP-INDUCED SECRETED PEPTIDE 1"/>
    <property type="match status" value="1"/>
</dbReference>
<gene>
    <name evidence="1" type="ORF">CFP56_035326</name>
</gene>
<dbReference type="GO" id="GO:0006952">
    <property type="term" value="P:defense response"/>
    <property type="evidence" value="ECO:0007669"/>
    <property type="project" value="InterPro"/>
</dbReference>
<dbReference type="PANTHER" id="PTHR37245:SF4">
    <property type="entry name" value="PAMP-INDUCED SECRETED PEPTIDE 1"/>
    <property type="match status" value="1"/>
</dbReference>
<comment type="caution">
    <text evidence="1">The sequence shown here is derived from an EMBL/GenBank/DDBJ whole genome shotgun (WGS) entry which is preliminary data.</text>
</comment>